<sequence length="224" mass="24540">CGICRKEECPPASDCRAGLVLDRCGCCNVCGRIEGEKCDNYTLPLQYKDRYGFCGDNMACLLRNDMEDLDINEALCYCKKPGAVCGTDLRTYASVCKLRQEAIQRADDDLAVRDWGPCETHPVISSAPENVTANIHDDLALSCEARGYPIPSLIWEFESAATGKKTKLPGDDQMIALQVRGGPEPYMISSWIQILRVRSTDAGIFSCTVVSKKGIVRAEGTVTV</sequence>
<comment type="subcellular location">
    <subcellularLocation>
        <location evidence="1">Secreted</location>
    </subcellularLocation>
</comment>
<dbReference type="EMBL" id="GL732526">
    <property type="protein sequence ID" value="EFX88335.1"/>
    <property type="molecule type" value="Genomic_DNA"/>
</dbReference>
<gene>
    <name evidence="8" type="ORF">DAPPUDRAFT_4688</name>
</gene>
<dbReference type="PROSITE" id="PS51323">
    <property type="entry name" value="IGFBP_N_2"/>
    <property type="match status" value="1"/>
</dbReference>
<organism evidence="8 9">
    <name type="scientific">Daphnia pulex</name>
    <name type="common">Water flea</name>
    <dbReference type="NCBI Taxonomy" id="6669"/>
    <lineage>
        <taxon>Eukaryota</taxon>
        <taxon>Metazoa</taxon>
        <taxon>Ecdysozoa</taxon>
        <taxon>Arthropoda</taxon>
        <taxon>Crustacea</taxon>
        <taxon>Branchiopoda</taxon>
        <taxon>Diplostraca</taxon>
        <taxon>Cladocera</taxon>
        <taxon>Anomopoda</taxon>
        <taxon>Daphniidae</taxon>
        <taxon>Daphnia</taxon>
    </lineage>
</organism>
<dbReference type="Pfam" id="PF13927">
    <property type="entry name" value="Ig_3"/>
    <property type="match status" value="1"/>
</dbReference>
<feature type="domain" description="Ig-like" evidence="6">
    <location>
        <begin position="122"/>
        <end position="223"/>
    </location>
</feature>
<dbReference type="AlphaFoldDB" id="E9FX24"/>
<dbReference type="GO" id="GO:0009966">
    <property type="term" value="P:regulation of signal transduction"/>
    <property type="evidence" value="ECO:0000318"/>
    <property type="project" value="GO_Central"/>
</dbReference>
<evidence type="ECO:0000256" key="1">
    <source>
        <dbReference type="ARBA" id="ARBA00004613"/>
    </source>
</evidence>
<dbReference type="PANTHER" id="PTHR14186:SF19">
    <property type="entry name" value="INSULIN-LIKE GROWTH FACTOR-BINDING PROTEIN 7"/>
    <property type="match status" value="1"/>
</dbReference>
<protein>
    <recommendedName>
        <fullName evidence="10">IGFBP-related protein 1</fullName>
    </recommendedName>
</protein>
<evidence type="ECO:0000256" key="4">
    <source>
        <dbReference type="ARBA" id="ARBA00023157"/>
    </source>
</evidence>
<feature type="non-terminal residue" evidence="8">
    <location>
        <position position="1"/>
    </location>
</feature>
<dbReference type="Gene3D" id="2.60.40.10">
    <property type="entry name" value="Immunoglobulins"/>
    <property type="match status" value="1"/>
</dbReference>
<keyword evidence="4" id="KW-1015">Disulfide bond</keyword>
<keyword evidence="2" id="KW-0964">Secreted</keyword>
<dbReference type="SUPFAM" id="SSF100895">
    <property type="entry name" value="Kazal-type serine protease inhibitors"/>
    <property type="match status" value="1"/>
</dbReference>
<dbReference type="OMA" id="CALNEES"/>
<keyword evidence="9" id="KW-1185">Reference proteome</keyword>
<dbReference type="InterPro" id="IPR011390">
    <property type="entry name" value="IGFBP_rP_mac25"/>
</dbReference>
<accession>E9FX24</accession>
<dbReference type="STRING" id="6669.E9FX24"/>
<evidence type="ECO:0000259" key="6">
    <source>
        <dbReference type="PROSITE" id="PS50835"/>
    </source>
</evidence>
<dbReference type="SMART" id="SM00280">
    <property type="entry name" value="KAZAL"/>
    <property type="match status" value="1"/>
</dbReference>
<dbReference type="InterPro" id="IPR013783">
    <property type="entry name" value="Ig-like_fold"/>
</dbReference>
<dbReference type="InterPro" id="IPR009030">
    <property type="entry name" value="Growth_fac_rcpt_cys_sf"/>
</dbReference>
<dbReference type="Gene3D" id="3.30.60.30">
    <property type="match status" value="1"/>
</dbReference>
<evidence type="ECO:0000313" key="8">
    <source>
        <dbReference type="EMBL" id="EFX88335.1"/>
    </source>
</evidence>
<evidence type="ECO:0000313" key="9">
    <source>
        <dbReference type="Proteomes" id="UP000000305"/>
    </source>
</evidence>
<evidence type="ECO:0000259" key="7">
    <source>
        <dbReference type="PROSITE" id="PS51323"/>
    </source>
</evidence>
<dbReference type="KEGG" id="dpx:DAPPUDRAFT_4688"/>
<dbReference type="InterPro" id="IPR002350">
    <property type="entry name" value="Kazal_dom"/>
</dbReference>
<dbReference type="PANTHER" id="PTHR14186">
    <property type="entry name" value="INSULIN-LIKE GROWTH FACTOR BINDING PROTEIN-RELATED"/>
    <property type="match status" value="1"/>
</dbReference>
<evidence type="ECO:0000256" key="3">
    <source>
        <dbReference type="ARBA" id="ARBA00022729"/>
    </source>
</evidence>
<keyword evidence="3" id="KW-0732">Signal</keyword>
<dbReference type="OrthoDB" id="5985519at2759"/>
<dbReference type="PhylomeDB" id="E9FX24"/>
<dbReference type="Proteomes" id="UP000000305">
    <property type="component" value="Unassembled WGS sequence"/>
</dbReference>
<reference evidence="8 9" key="1">
    <citation type="journal article" date="2011" name="Science">
        <title>The ecoresponsive genome of Daphnia pulex.</title>
        <authorList>
            <person name="Colbourne J.K."/>
            <person name="Pfrender M.E."/>
            <person name="Gilbert D."/>
            <person name="Thomas W.K."/>
            <person name="Tucker A."/>
            <person name="Oakley T.H."/>
            <person name="Tokishita S."/>
            <person name="Aerts A."/>
            <person name="Arnold G.J."/>
            <person name="Basu M.K."/>
            <person name="Bauer D.J."/>
            <person name="Caceres C.E."/>
            <person name="Carmel L."/>
            <person name="Casola C."/>
            <person name="Choi J.H."/>
            <person name="Detter J.C."/>
            <person name="Dong Q."/>
            <person name="Dusheyko S."/>
            <person name="Eads B.D."/>
            <person name="Frohlich T."/>
            <person name="Geiler-Samerotte K.A."/>
            <person name="Gerlach D."/>
            <person name="Hatcher P."/>
            <person name="Jogdeo S."/>
            <person name="Krijgsveld J."/>
            <person name="Kriventseva E.V."/>
            <person name="Kultz D."/>
            <person name="Laforsch C."/>
            <person name="Lindquist E."/>
            <person name="Lopez J."/>
            <person name="Manak J.R."/>
            <person name="Muller J."/>
            <person name="Pangilinan J."/>
            <person name="Patwardhan R.P."/>
            <person name="Pitluck S."/>
            <person name="Pritham E.J."/>
            <person name="Rechtsteiner A."/>
            <person name="Rho M."/>
            <person name="Rogozin I.B."/>
            <person name="Sakarya O."/>
            <person name="Salamov A."/>
            <person name="Schaack S."/>
            <person name="Shapiro H."/>
            <person name="Shiga Y."/>
            <person name="Skalitzky C."/>
            <person name="Smith Z."/>
            <person name="Souvorov A."/>
            <person name="Sung W."/>
            <person name="Tang Z."/>
            <person name="Tsuchiya D."/>
            <person name="Tu H."/>
            <person name="Vos H."/>
            <person name="Wang M."/>
            <person name="Wolf Y.I."/>
            <person name="Yamagata H."/>
            <person name="Yamada T."/>
            <person name="Ye Y."/>
            <person name="Shaw J.R."/>
            <person name="Andrews J."/>
            <person name="Crease T.J."/>
            <person name="Tang H."/>
            <person name="Lucas S.M."/>
            <person name="Robertson H.M."/>
            <person name="Bork P."/>
            <person name="Koonin E.V."/>
            <person name="Zdobnov E.M."/>
            <person name="Grigoriev I.V."/>
            <person name="Lynch M."/>
            <person name="Boore J.L."/>
        </authorList>
    </citation>
    <scope>NUCLEOTIDE SEQUENCE [LARGE SCALE GENOMIC DNA]</scope>
</reference>
<dbReference type="SMART" id="SM00121">
    <property type="entry name" value="IB"/>
    <property type="match status" value="1"/>
</dbReference>
<dbReference type="InterPro" id="IPR036179">
    <property type="entry name" value="Ig-like_dom_sf"/>
</dbReference>
<keyword evidence="5" id="KW-0393">Immunoglobulin domain</keyword>
<dbReference type="GO" id="GO:0005520">
    <property type="term" value="F:insulin-like growth factor binding"/>
    <property type="evidence" value="ECO:0007669"/>
    <property type="project" value="InterPro"/>
</dbReference>
<dbReference type="InterPro" id="IPR000867">
    <property type="entry name" value="IGFBP-like"/>
</dbReference>
<dbReference type="Gene3D" id="4.10.40.20">
    <property type="match status" value="1"/>
</dbReference>
<name>E9FX24_DAPPU</name>
<dbReference type="GO" id="GO:0001558">
    <property type="term" value="P:regulation of cell growth"/>
    <property type="evidence" value="ECO:0007669"/>
    <property type="project" value="InterPro"/>
</dbReference>
<proteinExistence type="predicted"/>
<feature type="non-terminal residue" evidence="8">
    <location>
        <position position="224"/>
    </location>
</feature>
<dbReference type="eggNOG" id="ENOG502R5QG">
    <property type="taxonomic scope" value="Eukaryota"/>
</dbReference>
<evidence type="ECO:0000256" key="5">
    <source>
        <dbReference type="ARBA" id="ARBA00023319"/>
    </source>
</evidence>
<dbReference type="Pfam" id="PF07648">
    <property type="entry name" value="Kazal_2"/>
    <property type="match status" value="1"/>
</dbReference>
<dbReference type="SUPFAM" id="SSF48726">
    <property type="entry name" value="Immunoglobulin"/>
    <property type="match status" value="1"/>
</dbReference>
<dbReference type="HOGENOM" id="CLU_075590_1_1_1"/>
<dbReference type="InParanoid" id="E9FX24"/>
<evidence type="ECO:0008006" key="10">
    <source>
        <dbReference type="Google" id="ProtNLM"/>
    </source>
</evidence>
<evidence type="ECO:0000256" key="2">
    <source>
        <dbReference type="ARBA" id="ARBA00022525"/>
    </source>
</evidence>
<dbReference type="GO" id="GO:0005576">
    <property type="term" value="C:extracellular region"/>
    <property type="evidence" value="ECO:0007669"/>
    <property type="project" value="UniProtKB-SubCell"/>
</dbReference>
<dbReference type="Pfam" id="PF00219">
    <property type="entry name" value="IGFBP"/>
    <property type="match status" value="1"/>
</dbReference>
<dbReference type="InterPro" id="IPR007110">
    <property type="entry name" value="Ig-like_dom"/>
</dbReference>
<dbReference type="SUPFAM" id="SSF57184">
    <property type="entry name" value="Growth factor receptor domain"/>
    <property type="match status" value="1"/>
</dbReference>
<dbReference type="PROSITE" id="PS50835">
    <property type="entry name" value="IG_LIKE"/>
    <property type="match status" value="1"/>
</dbReference>
<feature type="domain" description="IGFBP N-terminal" evidence="7">
    <location>
        <begin position="1"/>
        <end position="79"/>
    </location>
</feature>
<dbReference type="InterPro" id="IPR036058">
    <property type="entry name" value="Kazal_dom_sf"/>
</dbReference>
<dbReference type="CDD" id="cd00104">
    <property type="entry name" value="KAZAL_FS"/>
    <property type="match status" value="1"/>
</dbReference>